<dbReference type="GO" id="GO:0006281">
    <property type="term" value="P:DNA repair"/>
    <property type="evidence" value="ECO:0007669"/>
    <property type="project" value="UniProtKB-ARBA"/>
</dbReference>
<evidence type="ECO:0000313" key="4">
    <source>
        <dbReference type="Proteomes" id="UP001160148"/>
    </source>
</evidence>
<evidence type="ECO:0000259" key="2">
    <source>
        <dbReference type="Pfam" id="PF20700"/>
    </source>
</evidence>
<reference evidence="3 4" key="1">
    <citation type="submission" date="2023-01" db="EMBL/GenBank/DDBJ databases">
        <authorList>
            <person name="Whitehead M."/>
        </authorList>
    </citation>
    <scope>NUCLEOTIDE SEQUENCE [LARGE SCALE GENOMIC DNA]</scope>
</reference>
<organism evidence="3 4">
    <name type="scientific">Macrosiphum euphorbiae</name>
    <name type="common">potato aphid</name>
    <dbReference type="NCBI Taxonomy" id="13131"/>
    <lineage>
        <taxon>Eukaryota</taxon>
        <taxon>Metazoa</taxon>
        <taxon>Ecdysozoa</taxon>
        <taxon>Arthropoda</taxon>
        <taxon>Hexapoda</taxon>
        <taxon>Insecta</taxon>
        <taxon>Pterygota</taxon>
        <taxon>Neoptera</taxon>
        <taxon>Paraneoptera</taxon>
        <taxon>Hemiptera</taxon>
        <taxon>Sternorrhyncha</taxon>
        <taxon>Aphidomorpha</taxon>
        <taxon>Aphidoidea</taxon>
        <taxon>Aphididae</taxon>
        <taxon>Macrosiphini</taxon>
        <taxon>Macrosiphum</taxon>
    </lineage>
</organism>
<dbReference type="PANTHER" id="PTHR46609:SF8">
    <property type="entry name" value="YQAJ VIRAL RECOMBINASE DOMAIN-CONTAINING PROTEIN"/>
    <property type="match status" value="1"/>
</dbReference>
<dbReference type="InterPro" id="IPR011335">
    <property type="entry name" value="Restrct_endonuc-II-like"/>
</dbReference>
<sequence>MEADTILEGFLNSINMHGLKYNKLIGDGDSSVTKRLNEVLPYGNDFRVKKIECKNHLLRNYTTKLSAIAKQTDYPISIRKHILTNIVRFRSDITKATKHYINSDIPFQTKIAELRKDISNSPYHRLGQHNNCAVYFCSGTKSGEINLIPLAEQSKMMTSINNVVYRLLTHADSLIENVDNNPCEQLNSIINKHVGGKRINYTQKNNYKTRVEAAILSYNSKNYLRTLHKKMTTASPGKTAKRYMSNIERIRKNTVMRRRKLFCEGGKRKKPMIKYSGPDADYGLAEPLDGLISDNDLKKKKKNFLKQLNEVNREDLEYVTREQSLSNDWHNERKKRLTASNFGEICKMRKNTSCRKKVYSLLYRPNTTCKQTTYGIQMEPLARAHFETLYNVHVQICGLFCDKEFSYLAATPDGLIGENSILEIKCPFAAKDSLNAVEAVEMKMLQYCSIENGELTLKKDHKYYYQIIGQLRITNRKFCYFVIYTPNWTNTQKIEYDDVFWRTKMVDKLKLFYLECLLPEIVDPLYGKRFLTSDIRDPDHIKHQINKK</sequence>
<dbReference type="Pfam" id="PF09588">
    <property type="entry name" value="YqaJ"/>
    <property type="match status" value="1"/>
</dbReference>
<name>A0AAV0WGN0_9HEMI</name>
<dbReference type="InterPro" id="IPR051703">
    <property type="entry name" value="NF-kappa-B_Signaling_Reg"/>
</dbReference>
<accession>A0AAV0WGN0</accession>
<dbReference type="InterPro" id="IPR019080">
    <property type="entry name" value="YqaJ_viral_recombinase"/>
</dbReference>
<comment type="caution">
    <text evidence="3">The sequence shown here is derived from an EMBL/GenBank/DDBJ whole genome shotgun (WGS) entry which is preliminary data.</text>
</comment>
<protein>
    <recommendedName>
        <fullName evidence="5">YqaJ viral recombinase domain-containing protein</fullName>
    </recommendedName>
</protein>
<feature type="domain" description="Mutator-like transposase" evidence="2">
    <location>
        <begin position="1"/>
        <end position="137"/>
    </location>
</feature>
<dbReference type="Proteomes" id="UP001160148">
    <property type="component" value="Unassembled WGS sequence"/>
</dbReference>
<evidence type="ECO:0008006" key="5">
    <source>
        <dbReference type="Google" id="ProtNLM"/>
    </source>
</evidence>
<keyword evidence="4" id="KW-1185">Reference proteome</keyword>
<dbReference type="Pfam" id="PF20700">
    <property type="entry name" value="Mutator"/>
    <property type="match status" value="1"/>
</dbReference>
<evidence type="ECO:0000259" key="1">
    <source>
        <dbReference type="Pfam" id="PF09588"/>
    </source>
</evidence>
<dbReference type="SUPFAM" id="SSF52980">
    <property type="entry name" value="Restriction endonuclease-like"/>
    <property type="match status" value="1"/>
</dbReference>
<dbReference type="AlphaFoldDB" id="A0AAV0WGN0"/>
<proteinExistence type="predicted"/>
<dbReference type="EMBL" id="CARXXK010000002">
    <property type="protein sequence ID" value="CAI6355085.1"/>
    <property type="molecule type" value="Genomic_DNA"/>
</dbReference>
<dbReference type="InterPro" id="IPR049012">
    <property type="entry name" value="Mutator_transp_dom"/>
</dbReference>
<dbReference type="CDD" id="cd22343">
    <property type="entry name" value="PDDEXK_lambda_exonuclease-like"/>
    <property type="match status" value="1"/>
</dbReference>
<evidence type="ECO:0000313" key="3">
    <source>
        <dbReference type="EMBL" id="CAI6355085.1"/>
    </source>
</evidence>
<dbReference type="Gene3D" id="3.90.320.10">
    <property type="match status" value="1"/>
</dbReference>
<dbReference type="PANTHER" id="PTHR46609">
    <property type="entry name" value="EXONUCLEASE, PHAGE-TYPE/RECB, C-TERMINAL DOMAIN-CONTAINING PROTEIN"/>
    <property type="match status" value="1"/>
</dbReference>
<dbReference type="InterPro" id="IPR011604">
    <property type="entry name" value="PDDEXK-like_dom_sf"/>
</dbReference>
<gene>
    <name evidence="3" type="ORF">MEUPH1_LOCUS10979</name>
</gene>
<feature type="domain" description="YqaJ viral recombinase" evidence="1">
    <location>
        <begin position="328"/>
        <end position="476"/>
    </location>
</feature>